<accession>A0A2R4AKA5</accession>
<organism evidence="1">
    <name type="scientific">Citrobacter freundii</name>
    <dbReference type="NCBI Taxonomy" id="546"/>
    <lineage>
        <taxon>Bacteria</taxon>
        <taxon>Pseudomonadati</taxon>
        <taxon>Pseudomonadota</taxon>
        <taxon>Gammaproteobacteria</taxon>
        <taxon>Enterobacterales</taxon>
        <taxon>Enterobacteriaceae</taxon>
        <taxon>Citrobacter</taxon>
        <taxon>Citrobacter freundii complex</taxon>
    </lineage>
</organism>
<keyword evidence="1" id="KW-0614">Plasmid</keyword>
<dbReference type="AlphaFoldDB" id="A0A2R4AKA5"/>
<sequence>MSINIYENLDENFFLSMKANFTSVTFKRGGYVEIRGVGQYVDIVGIIIFFYFCTG</sequence>
<name>A0A2R4AKA5_CITFR</name>
<geneLocation type="plasmid" evidence="1">
    <name>pTEM-2262</name>
</geneLocation>
<evidence type="ECO:0000313" key="1">
    <source>
        <dbReference type="EMBL" id="AVR65168.1"/>
    </source>
</evidence>
<dbReference type="EMBL" id="MG387191">
    <property type="protein sequence ID" value="AVR65168.1"/>
    <property type="molecule type" value="Genomic_DNA"/>
</dbReference>
<protein>
    <submittedName>
        <fullName evidence="1">Uncharacterized protein</fullName>
    </submittedName>
</protein>
<proteinExistence type="predicted"/>
<reference evidence="1" key="1">
    <citation type="submission" date="2018-10" db="EMBL/GenBank/DDBJ databases">
        <title>Complete Sequence of plasmid pTEM-2262.</title>
        <authorList>
            <person name="Li M."/>
            <person name="Li F."/>
            <person name="Pei G."/>
            <person name="Tong Y."/>
        </authorList>
    </citation>
    <scope>NUCLEOTIDE SEQUENCE</scope>
    <source>
        <strain evidence="1">2262</strain>
        <plasmid evidence="1">pTEM-2262</plasmid>
    </source>
</reference>